<reference evidence="13" key="2">
    <citation type="submission" date="2025-09" db="UniProtKB">
        <authorList>
            <consortium name="Ensembl"/>
        </authorList>
    </citation>
    <scope>IDENTIFICATION</scope>
</reference>
<dbReference type="AlphaFoldDB" id="A0A8C8S6U6"/>
<evidence type="ECO:0008006" key="15">
    <source>
        <dbReference type="Google" id="ProtNLM"/>
    </source>
</evidence>
<dbReference type="Ensembl" id="ENSPCET00000016738.1">
    <property type="protein sequence ID" value="ENSPCEP00000016170.1"/>
    <property type="gene ID" value="ENSPCEG00000012710.1"/>
</dbReference>
<dbReference type="SUPFAM" id="SSF49899">
    <property type="entry name" value="Concanavalin A-like lectins/glucanases"/>
    <property type="match status" value="1"/>
</dbReference>
<dbReference type="PANTHER" id="PTHR24100:SF149">
    <property type="entry name" value="BG-LIKE ANTIGEN 1-RELATED"/>
    <property type="match status" value="1"/>
</dbReference>
<proteinExistence type="inferred from homology"/>
<dbReference type="InterPro" id="IPR013783">
    <property type="entry name" value="Ig-like_fold"/>
</dbReference>
<dbReference type="SMART" id="SM00409">
    <property type="entry name" value="IG"/>
    <property type="match status" value="1"/>
</dbReference>
<keyword evidence="9" id="KW-0393">Immunoglobulin domain</keyword>
<evidence type="ECO:0000256" key="2">
    <source>
        <dbReference type="ARBA" id="ARBA00007591"/>
    </source>
</evidence>
<comment type="similarity">
    <text evidence="2">Belongs to the immunoglobulin superfamily. BTN/MOG family.</text>
</comment>
<dbReference type="SMART" id="SM00406">
    <property type="entry name" value="IGv"/>
    <property type="match status" value="1"/>
</dbReference>
<dbReference type="GO" id="GO:0050852">
    <property type="term" value="P:T cell receptor signaling pathway"/>
    <property type="evidence" value="ECO:0007669"/>
    <property type="project" value="TreeGrafter"/>
</dbReference>
<evidence type="ECO:0000259" key="12">
    <source>
        <dbReference type="PROSITE" id="PS50835"/>
    </source>
</evidence>
<sequence length="461" mass="52077">VSGGLYGCIYTCKLSRFKLFTVVGPDHPITATVGKDIVLSCHLSPSTSAVNMEVRWYRSEFNSPVYLHRHGKDQYEQQMTDYQGRTELWKAALMDGDVFLTIVNIRPSDEGQYHCSVQEGDFYEEAVLELKVEASGSAPQISVEGHQDGGIRMVCHLAGWYPEPEVLWRDLRGQPLSSFTQTKSKDEHGLFEIKSSIIIRENSNKNIYCSIRKMNLNLEKEPSTLYISDSFFPRVSPWTVTWSVTLVILLVFISLTLFQFKLRGKAPMGKYRKEHKLSSAPNALILPPVTVTLDPDTAHPNVVLSADGKRVRRGHTRQHLPDNPARFDTERCVLGHAGFTSGRHYWEVEVEDGLYWAVGVARESVRRKGEISLSPEGGIWAVWRWGDQFQALTSPVTPLPQSRAPSRIRVCLDCDRGQVTFFGAGDEAPIFTFPSGSVSGERIRPWLRVGWYTDTRLRLCP</sequence>
<comment type="subcellular location">
    <subcellularLocation>
        <location evidence="1">Membrane</location>
        <topology evidence="1">Single-pass type I membrane protein</topology>
    </subcellularLocation>
</comment>
<keyword evidence="8" id="KW-0325">Glycoprotein</keyword>
<evidence type="ECO:0000256" key="8">
    <source>
        <dbReference type="ARBA" id="ARBA00023180"/>
    </source>
</evidence>
<protein>
    <recommendedName>
        <fullName evidence="15">Butyrophilin subfamily 1 member A1</fullName>
    </recommendedName>
</protein>
<keyword evidence="14" id="KW-1185">Reference proteome</keyword>
<dbReference type="SMART" id="SM00589">
    <property type="entry name" value="PRY"/>
    <property type="match status" value="1"/>
</dbReference>
<dbReference type="CDD" id="cd12888">
    <property type="entry name" value="SPRY_PRY_TRIM7_like"/>
    <property type="match status" value="1"/>
</dbReference>
<keyword evidence="4" id="KW-0732">Signal</keyword>
<dbReference type="GO" id="GO:0005102">
    <property type="term" value="F:signaling receptor binding"/>
    <property type="evidence" value="ECO:0007669"/>
    <property type="project" value="TreeGrafter"/>
</dbReference>
<dbReference type="InterPro" id="IPR053896">
    <property type="entry name" value="BTN3A2-like_Ig-C"/>
</dbReference>
<feature type="domain" description="Ig-like" evidence="12">
    <location>
        <begin position="34"/>
        <end position="135"/>
    </location>
</feature>
<dbReference type="Pfam" id="PF13765">
    <property type="entry name" value="PRY"/>
    <property type="match status" value="1"/>
</dbReference>
<keyword evidence="7" id="KW-1015">Disulfide bond</keyword>
<dbReference type="InterPro" id="IPR001870">
    <property type="entry name" value="B30.2/SPRY"/>
</dbReference>
<dbReference type="Gene3D" id="2.60.120.920">
    <property type="match status" value="1"/>
</dbReference>
<evidence type="ECO:0000256" key="6">
    <source>
        <dbReference type="ARBA" id="ARBA00023136"/>
    </source>
</evidence>
<dbReference type="InterPro" id="IPR050504">
    <property type="entry name" value="IgSF_BTN/MOG"/>
</dbReference>
<name>A0A8C8S6U6_9SAUR</name>
<dbReference type="InterPro" id="IPR006574">
    <property type="entry name" value="PRY"/>
</dbReference>
<organism evidence="13 14">
    <name type="scientific">Pelusios castaneus</name>
    <name type="common">West African mud turtle</name>
    <dbReference type="NCBI Taxonomy" id="367368"/>
    <lineage>
        <taxon>Eukaryota</taxon>
        <taxon>Metazoa</taxon>
        <taxon>Chordata</taxon>
        <taxon>Craniata</taxon>
        <taxon>Vertebrata</taxon>
        <taxon>Euteleostomi</taxon>
        <taxon>Archelosauria</taxon>
        <taxon>Testudinata</taxon>
        <taxon>Testudines</taxon>
        <taxon>Pleurodira</taxon>
        <taxon>Pelomedusidae</taxon>
        <taxon>Pelusios</taxon>
    </lineage>
</organism>
<evidence type="ECO:0000256" key="5">
    <source>
        <dbReference type="ARBA" id="ARBA00022989"/>
    </source>
</evidence>
<dbReference type="Pfam" id="PF07686">
    <property type="entry name" value="V-set"/>
    <property type="match status" value="1"/>
</dbReference>
<dbReference type="GO" id="GO:0009897">
    <property type="term" value="C:external side of plasma membrane"/>
    <property type="evidence" value="ECO:0007669"/>
    <property type="project" value="TreeGrafter"/>
</dbReference>
<evidence type="ECO:0000256" key="3">
    <source>
        <dbReference type="ARBA" id="ARBA00022692"/>
    </source>
</evidence>
<dbReference type="FunFam" id="2.60.40.10:FF:000208">
    <property type="entry name" value="Butyrophilin subfamily 1 member A1"/>
    <property type="match status" value="1"/>
</dbReference>
<dbReference type="FunFam" id="2.60.40.10:FF:000088">
    <property type="entry name" value="Butyrophilin subfamily 1 member A1"/>
    <property type="match status" value="1"/>
</dbReference>
<dbReference type="InterPro" id="IPR003599">
    <property type="entry name" value="Ig_sub"/>
</dbReference>
<evidence type="ECO:0000313" key="13">
    <source>
        <dbReference type="Ensembl" id="ENSPCEP00000016170.1"/>
    </source>
</evidence>
<dbReference type="InterPro" id="IPR007110">
    <property type="entry name" value="Ig-like_dom"/>
</dbReference>
<keyword evidence="6 10" id="KW-0472">Membrane</keyword>
<dbReference type="InterPro" id="IPR003877">
    <property type="entry name" value="SPRY_dom"/>
</dbReference>
<evidence type="ECO:0000256" key="1">
    <source>
        <dbReference type="ARBA" id="ARBA00004479"/>
    </source>
</evidence>
<dbReference type="Pfam" id="PF22705">
    <property type="entry name" value="C2-set_3"/>
    <property type="match status" value="1"/>
</dbReference>
<dbReference type="InterPro" id="IPR013320">
    <property type="entry name" value="ConA-like_dom_sf"/>
</dbReference>
<evidence type="ECO:0000259" key="11">
    <source>
        <dbReference type="PROSITE" id="PS50188"/>
    </source>
</evidence>
<dbReference type="CDD" id="cd05713">
    <property type="entry name" value="IgV_MOG_like"/>
    <property type="match status" value="1"/>
</dbReference>
<dbReference type="InterPro" id="IPR043136">
    <property type="entry name" value="B30.2/SPRY_sf"/>
</dbReference>
<accession>A0A8C8S6U6</accession>
<keyword evidence="3 10" id="KW-0812">Transmembrane</keyword>
<feature type="domain" description="Ig-like" evidence="12">
    <location>
        <begin position="139"/>
        <end position="228"/>
    </location>
</feature>
<evidence type="ECO:0000256" key="10">
    <source>
        <dbReference type="SAM" id="Phobius"/>
    </source>
</evidence>
<dbReference type="InterPro" id="IPR036179">
    <property type="entry name" value="Ig-like_dom_sf"/>
</dbReference>
<dbReference type="SMART" id="SM00449">
    <property type="entry name" value="SPRY"/>
    <property type="match status" value="1"/>
</dbReference>
<reference evidence="13" key="1">
    <citation type="submission" date="2025-08" db="UniProtKB">
        <authorList>
            <consortium name="Ensembl"/>
        </authorList>
    </citation>
    <scope>IDENTIFICATION</scope>
</reference>
<dbReference type="SUPFAM" id="SSF48726">
    <property type="entry name" value="Immunoglobulin"/>
    <property type="match status" value="2"/>
</dbReference>
<dbReference type="GO" id="GO:0001817">
    <property type="term" value="P:regulation of cytokine production"/>
    <property type="evidence" value="ECO:0007669"/>
    <property type="project" value="TreeGrafter"/>
</dbReference>
<evidence type="ECO:0000256" key="7">
    <source>
        <dbReference type="ARBA" id="ARBA00023157"/>
    </source>
</evidence>
<keyword evidence="5 10" id="KW-1133">Transmembrane helix</keyword>
<feature type="domain" description="B30.2/SPRY" evidence="11">
    <location>
        <begin position="271"/>
        <end position="461"/>
    </location>
</feature>
<dbReference type="PRINTS" id="PR01407">
    <property type="entry name" value="BUTYPHLNCDUF"/>
</dbReference>
<dbReference type="InterPro" id="IPR003879">
    <property type="entry name" value="Butyrophylin_SPRY"/>
</dbReference>
<dbReference type="InterPro" id="IPR013106">
    <property type="entry name" value="Ig_V-set"/>
</dbReference>
<dbReference type="PANTHER" id="PTHR24100">
    <property type="entry name" value="BUTYROPHILIN"/>
    <property type="match status" value="1"/>
</dbReference>
<evidence type="ECO:0000256" key="9">
    <source>
        <dbReference type="ARBA" id="ARBA00023319"/>
    </source>
</evidence>
<dbReference type="FunFam" id="2.60.120.920:FF:000004">
    <property type="entry name" value="Butyrophilin subfamily 1 member A1"/>
    <property type="match status" value="1"/>
</dbReference>
<dbReference type="PROSITE" id="PS50835">
    <property type="entry name" value="IG_LIKE"/>
    <property type="match status" value="2"/>
</dbReference>
<feature type="transmembrane region" description="Helical" evidence="10">
    <location>
        <begin position="240"/>
        <end position="260"/>
    </location>
</feature>
<evidence type="ECO:0000313" key="14">
    <source>
        <dbReference type="Proteomes" id="UP000694393"/>
    </source>
</evidence>
<dbReference type="Proteomes" id="UP000694393">
    <property type="component" value="Unplaced"/>
</dbReference>
<dbReference type="Gene3D" id="2.60.40.10">
    <property type="entry name" value="Immunoglobulins"/>
    <property type="match status" value="2"/>
</dbReference>
<dbReference type="PROSITE" id="PS50188">
    <property type="entry name" value="B302_SPRY"/>
    <property type="match status" value="1"/>
</dbReference>
<dbReference type="Pfam" id="PF00622">
    <property type="entry name" value="SPRY"/>
    <property type="match status" value="1"/>
</dbReference>
<evidence type="ECO:0000256" key="4">
    <source>
        <dbReference type="ARBA" id="ARBA00022729"/>
    </source>
</evidence>